<organism evidence="1 2">
    <name type="scientific">Mytilus coruscus</name>
    <name type="common">Sea mussel</name>
    <dbReference type="NCBI Taxonomy" id="42192"/>
    <lineage>
        <taxon>Eukaryota</taxon>
        <taxon>Metazoa</taxon>
        <taxon>Spiralia</taxon>
        <taxon>Lophotrochozoa</taxon>
        <taxon>Mollusca</taxon>
        <taxon>Bivalvia</taxon>
        <taxon>Autobranchia</taxon>
        <taxon>Pteriomorphia</taxon>
        <taxon>Mytilida</taxon>
        <taxon>Mytiloidea</taxon>
        <taxon>Mytilidae</taxon>
        <taxon>Mytilinae</taxon>
        <taxon>Mytilus</taxon>
    </lineage>
</organism>
<reference evidence="1 2" key="1">
    <citation type="submission" date="2020-06" db="EMBL/GenBank/DDBJ databases">
        <authorList>
            <person name="Li R."/>
            <person name="Bekaert M."/>
        </authorList>
    </citation>
    <scope>NUCLEOTIDE SEQUENCE [LARGE SCALE GENOMIC DNA]</scope>
    <source>
        <strain evidence="2">wild</strain>
    </source>
</reference>
<evidence type="ECO:0000313" key="2">
    <source>
        <dbReference type="Proteomes" id="UP000507470"/>
    </source>
</evidence>
<dbReference type="Proteomes" id="UP000507470">
    <property type="component" value="Unassembled WGS sequence"/>
</dbReference>
<dbReference type="OrthoDB" id="425681at2759"/>
<dbReference type="AlphaFoldDB" id="A0A6J8DIL3"/>
<accession>A0A6J8DIL3</accession>
<proteinExistence type="predicted"/>
<dbReference type="EMBL" id="CACVKT020007265">
    <property type="protein sequence ID" value="CAC5406974.1"/>
    <property type="molecule type" value="Genomic_DNA"/>
</dbReference>
<protein>
    <recommendedName>
        <fullName evidence="3">Reverse transcriptase domain-containing protein</fullName>
    </recommendedName>
</protein>
<name>A0A6J8DIL3_MYTCO</name>
<evidence type="ECO:0008006" key="3">
    <source>
        <dbReference type="Google" id="ProtNLM"/>
    </source>
</evidence>
<sequence>MYSNCAEYPCTIHLYLLSCTQHHGQSMNQPGYPPSPTNILPQHYTSLQYPPQAARQQHTMQPGIYYTNMQQQPVALDRSKLGASIGNINVAAPTCADDIAILAGTEHEAQALLNIVHSLTAQDLVTINPTKSDIVPLTKTDQEFNIYFGDDKIDKKNRNKASWFNSYCKKQTKY</sequence>
<gene>
    <name evidence="1" type="ORF">MCOR_40486</name>
</gene>
<keyword evidence="2" id="KW-1185">Reference proteome</keyword>
<evidence type="ECO:0000313" key="1">
    <source>
        <dbReference type="EMBL" id="CAC5406974.1"/>
    </source>
</evidence>